<evidence type="ECO:0000259" key="12">
    <source>
        <dbReference type="PROSITE" id="PS51163"/>
    </source>
</evidence>
<evidence type="ECO:0000256" key="7">
    <source>
        <dbReference type="ARBA" id="ARBA00022741"/>
    </source>
</evidence>
<evidence type="ECO:0000256" key="11">
    <source>
        <dbReference type="PIRSR" id="PIRSR004930-1"/>
    </source>
</evidence>
<dbReference type="InterPro" id="IPR038385">
    <property type="entry name" value="Sua5/YwlC_C"/>
</dbReference>
<keyword evidence="14" id="KW-1185">Reference proteome</keyword>
<dbReference type="Gene3D" id="3.90.870.10">
    <property type="entry name" value="DHBP synthase"/>
    <property type="match status" value="1"/>
</dbReference>
<evidence type="ECO:0000256" key="2">
    <source>
        <dbReference type="ARBA" id="ARBA00007663"/>
    </source>
</evidence>
<keyword evidence="5 10" id="KW-0819">tRNA processing</keyword>
<feature type="binding site" evidence="11">
    <location>
        <position position="199"/>
    </location>
    <ligand>
        <name>ATP</name>
        <dbReference type="ChEBI" id="CHEBI:30616"/>
    </ligand>
</feature>
<evidence type="ECO:0000313" key="13">
    <source>
        <dbReference type="EMBL" id="RPF42958.1"/>
    </source>
</evidence>
<dbReference type="GO" id="GO:0005737">
    <property type="term" value="C:cytoplasm"/>
    <property type="evidence" value="ECO:0007669"/>
    <property type="project" value="UniProtKB-SubCell"/>
</dbReference>
<proteinExistence type="inferred from homology"/>
<dbReference type="PIRSF" id="PIRSF004930">
    <property type="entry name" value="Tln_factor_SUA5"/>
    <property type="match status" value="1"/>
</dbReference>
<keyword evidence="7 10" id="KW-0547">Nucleotide-binding</keyword>
<protein>
    <recommendedName>
        <fullName evidence="10">Threonylcarbamoyl-AMP synthase</fullName>
        <shortName evidence="10">TC-AMP synthase</shortName>
        <ecNumber evidence="10">2.7.7.87</ecNumber>
    </recommendedName>
    <alternativeName>
        <fullName evidence="10">L-threonylcarbamoyladenylate synthase</fullName>
    </alternativeName>
</protein>
<feature type="binding site" evidence="11">
    <location>
        <position position="147"/>
    </location>
    <ligand>
        <name>ATP</name>
        <dbReference type="ChEBI" id="CHEBI:30616"/>
    </ligand>
</feature>
<evidence type="ECO:0000256" key="4">
    <source>
        <dbReference type="ARBA" id="ARBA00022679"/>
    </source>
</evidence>
<feature type="binding site" evidence="11">
    <location>
        <position position="185"/>
    </location>
    <ligand>
        <name>L-threonine</name>
        <dbReference type="ChEBI" id="CHEBI:57926"/>
    </ligand>
</feature>
<keyword evidence="4 10" id="KW-0808">Transferase</keyword>
<keyword evidence="6 10" id="KW-0548">Nucleotidyltransferase</keyword>
<dbReference type="GO" id="GO:0000049">
    <property type="term" value="F:tRNA binding"/>
    <property type="evidence" value="ECO:0007669"/>
    <property type="project" value="TreeGrafter"/>
</dbReference>
<dbReference type="EMBL" id="RKRE01000003">
    <property type="protein sequence ID" value="RPF42958.1"/>
    <property type="molecule type" value="Genomic_DNA"/>
</dbReference>
<dbReference type="NCBIfam" id="TIGR00057">
    <property type="entry name" value="L-threonylcarbamoyladenylate synthase"/>
    <property type="match status" value="1"/>
</dbReference>
<evidence type="ECO:0000256" key="3">
    <source>
        <dbReference type="ARBA" id="ARBA00022490"/>
    </source>
</evidence>
<dbReference type="EC" id="2.7.7.87" evidence="10"/>
<reference evidence="13 14" key="1">
    <citation type="submission" date="2018-11" db="EMBL/GenBank/DDBJ databases">
        <title>Genomic Encyclopedia of Type Strains, Phase IV (KMG-IV): sequencing the most valuable type-strain genomes for metagenomic binning, comparative biology and taxonomic classification.</title>
        <authorList>
            <person name="Goeker M."/>
        </authorList>
    </citation>
    <scope>NUCLEOTIDE SEQUENCE [LARGE SCALE GENOMIC DNA]</scope>
    <source>
        <strain evidence="13 14">DSM 102936</strain>
    </source>
</reference>
<dbReference type="PANTHER" id="PTHR17490">
    <property type="entry name" value="SUA5"/>
    <property type="match status" value="1"/>
</dbReference>
<comment type="function">
    <text evidence="10">Required for the formation of a threonylcarbamoyl group on adenosine at position 37 (t(6)A37) in tRNAs that read codons beginning with adenine.</text>
</comment>
<evidence type="ECO:0000256" key="8">
    <source>
        <dbReference type="ARBA" id="ARBA00022840"/>
    </source>
</evidence>
<name>A0A3N5B0H1_9THEO</name>
<organism evidence="13 14">
    <name type="scientific">Thermodesulfitimonas autotrophica</name>
    <dbReference type="NCBI Taxonomy" id="1894989"/>
    <lineage>
        <taxon>Bacteria</taxon>
        <taxon>Bacillati</taxon>
        <taxon>Bacillota</taxon>
        <taxon>Clostridia</taxon>
        <taxon>Thermoanaerobacterales</taxon>
        <taxon>Thermoanaerobacteraceae</taxon>
        <taxon>Thermodesulfitimonas</taxon>
    </lineage>
</organism>
<feature type="binding site" evidence="11">
    <location>
        <position position="121"/>
    </location>
    <ligand>
        <name>ATP</name>
        <dbReference type="ChEBI" id="CHEBI:30616"/>
    </ligand>
</feature>
<comment type="similarity">
    <text evidence="2 10">Belongs to the SUA5 family.</text>
</comment>
<dbReference type="GO" id="GO:0005524">
    <property type="term" value="F:ATP binding"/>
    <property type="evidence" value="ECO:0007669"/>
    <property type="project" value="UniProtKB-UniRule"/>
</dbReference>
<dbReference type="Gene3D" id="3.40.50.11030">
    <property type="entry name" value="Threonylcarbamoyl-AMP synthase, C-terminal domain"/>
    <property type="match status" value="1"/>
</dbReference>
<dbReference type="Pfam" id="PF01300">
    <property type="entry name" value="Sua5_yciO_yrdC"/>
    <property type="match status" value="1"/>
</dbReference>
<dbReference type="AlphaFoldDB" id="A0A3N5B0H1"/>
<dbReference type="GO" id="GO:0061710">
    <property type="term" value="F:L-threonylcarbamoyladenylate synthase"/>
    <property type="evidence" value="ECO:0007669"/>
    <property type="project" value="UniProtKB-EC"/>
</dbReference>
<dbReference type="GO" id="GO:0006450">
    <property type="term" value="P:regulation of translational fidelity"/>
    <property type="evidence" value="ECO:0007669"/>
    <property type="project" value="TreeGrafter"/>
</dbReference>
<feature type="binding site" evidence="11">
    <location>
        <position position="71"/>
    </location>
    <ligand>
        <name>L-threonine</name>
        <dbReference type="ChEBI" id="CHEBI:57926"/>
    </ligand>
</feature>
<dbReference type="InterPro" id="IPR010923">
    <property type="entry name" value="T(6)A37_SUA5"/>
</dbReference>
<comment type="subcellular location">
    <subcellularLocation>
        <location evidence="1 10">Cytoplasm</location>
    </subcellularLocation>
</comment>
<dbReference type="InterPro" id="IPR050156">
    <property type="entry name" value="TC-AMP_synthase_SUA5"/>
</dbReference>
<feature type="binding site" evidence="11">
    <location>
        <position position="155"/>
    </location>
    <ligand>
        <name>ATP</name>
        <dbReference type="ChEBI" id="CHEBI:30616"/>
    </ligand>
</feature>
<evidence type="ECO:0000256" key="1">
    <source>
        <dbReference type="ARBA" id="ARBA00004496"/>
    </source>
</evidence>
<evidence type="ECO:0000256" key="9">
    <source>
        <dbReference type="ARBA" id="ARBA00048366"/>
    </source>
</evidence>
<feature type="domain" description="YrdC-like" evidence="12">
    <location>
        <begin position="17"/>
        <end position="203"/>
    </location>
</feature>
<evidence type="ECO:0000313" key="14">
    <source>
        <dbReference type="Proteomes" id="UP000282654"/>
    </source>
</evidence>
<comment type="catalytic activity">
    <reaction evidence="9 10">
        <text>L-threonine + hydrogencarbonate + ATP = L-threonylcarbamoyladenylate + diphosphate + H2O</text>
        <dbReference type="Rhea" id="RHEA:36407"/>
        <dbReference type="ChEBI" id="CHEBI:15377"/>
        <dbReference type="ChEBI" id="CHEBI:17544"/>
        <dbReference type="ChEBI" id="CHEBI:30616"/>
        <dbReference type="ChEBI" id="CHEBI:33019"/>
        <dbReference type="ChEBI" id="CHEBI:57926"/>
        <dbReference type="ChEBI" id="CHEBI:73682"/>
        <dbReference type="EC" id="2.7.7.87"/>
    </reaction>
</comment>
<dbReference type="GO" id="GO:0003725">
    <property type="term" value="F:double-stranded RNA binding"/>
    <property type="evidence" value="ECO:0007669"/>
    <property type="project" value="UniProtKB-UniRule"/>
</dbReference>
<sequence>MAKETLRWRVDALCPDAGVLAEAGEVIRRGGLVAFPTETVYGLGAHAGDAAAVAALFAAKGRPPEKALILHIAAREELWPYVREVSPLAARLIEAFWPGPLTLVFKSSGRLPAAVTGGLPTLAVRVPAHPVALGLIRAAGVPVVAPSANLSGRPSPVTAAAVLADLGGRIDAVIDGGPAPLGVASTVLDVTGEVPRVLRSGAVGAAEIAAVTGTVPEGAAGKGEFFRFGIPLILVEGAGAAVRAEIERLYTRFTAAGKKVGVIAWEENAACYPGPVIPCGREGDVGSLAACLYVAIGQLAAAVDLILLEGPPEDTGFALRLRRLAAQVIRVEEGL</sequence>
<feature type="binding site" evidence="11">
    <location>
        <position position="125"/>
    </location>
    <ligand>
        <name>L-threonine</name>
        <dbReference type="ChEBI" id="CHEBI:57926"/>
    </ligand>
</feature>
<dbReference type="RefSeq" id="WP_123931713.1">
    <property type="nucleotide sequence ID" value="NZ_RKRE01000003.1"/>
</dbReference>
<feature type="binding site" evidence="11">
    <location>
        <position position="145"/>
    </location>
    <ligand>
        <name>L-threonine</name>
        <dbReference type="ChEBI" id="CHEBI:57926"/>
    </ligand>
</feature>
<feature type="binding site" evidence="11">
    <location>
        <position position="39"/>
    </location>
    <ligand>
        <name>L-threonine</name>
        <dbReference type="ChEBI" id="CHEBI:57926"/>
    </ligand>
</feature>
<evidence type="ECO:0000256" key="10">
    <source>
        <dbReference type="PIRNR" id="PIRNR004930"/>
    </source>
</evidence>
<dbReference type="InterPro" id="IPR017945">
    <property type="entry name" value="DHBP_synth_RibB-like_a/b_dom"/>
</dbReference>
<evidence type="ECO:0000256" key="6">
    <source>
        <dbReference type="ARBA" id="ARBA00022695"/>
    </source>
</evidence>
<keyword evidence="8 10" id="KW-0067">ATP-binding</keyword>
<evidence type="ECO:0000256" key="5">
    <source>
        <dbReference type="ARBA" id="ARBA00022694"/>
    </source>
</evidence>
<gene>
    <name evidence="13" type="ORF">EDD75_2076</name>
</gene>
<dbReference type="SUPFAM" id="SSF55821">
    <property type="entry name" value="YrdC/RibB"/>
    <property type="match status" value="1"/>
</dbReference>
<feature type="binding site" evidence="11">
    <location>
        <position position="62"/>
    </location>
    <ligand>
        <name>ATP</name>
        <dbReference type="ChEBI" id="CHEBI:30616"/>
    </ligand>
</feature>
<dbReference type="PROSITE" id="PS51163">
    <property type="entry name" value="YRDC"/>
    <property type="match status" value="1"/>
</dbReference>
<dbReference type="OrthoDB" id="9814580at2"/>
<dbReference type="GO" id="GO:0008033">
    <property type="term" value="P:tRNA processing"/>
    <property type="evidence" value="ECO:0007669"/>
    <property type="project" value="UniProtKB-KW"/>
</dbReference>
<accession>A0A3N5B0H1</accession>
<dbReference type="PANTHER" id="PTHR17490:SF16">
    <property type="entry name" value="THREONYLCARBAMOYL-AMP SYNTHASE"/>
    <property type="match status" value="1"/>
</dbReference>
<keyword evidence="3 10" id="KW-0963">Cytoplasm</keyword>
<dbReference type="Proteomes" id="UP000282654">
    <property type="component" value="Unassembled WGS sequence"/>
</dbReference>
<dbReference type="InterPro" id="IPR006070">
    <property type="entry name" value="Sua5-like_dom"/>
</dbReference>
<comment type="caution">
    <text evidence="13">The sequence shown here is derived from an EMBL/GenBank/DDBJ whole genome shotgun (WGS) entry which is preliminary data.</text>
</comment>